<evidence type="ECO:0000256" key="1">
    <source>
        <dbReference type="ARBA" id="ARBA00004502"/>
    </source>
</evidence>
<dbReference type="Pfam" id="PF03036">
    <property type="entry name" value="Perilipin"/>
    <property type="match status" value="1"/>
</dbReference>
<name>A0A819P516_9BILA</name>
<protein>
    <submittedName>
        <fullName evidence="5">Uncharacterized protein</fullName>
    </submittedName>
</protein>
<proteinExistence type="inferred from homology"/>
<dbReference type="PANTHER" id="PTHR14024">
    <property type="entry name" value="PERILIPIN"/>
    <property type="match status" value="1"/>
</dbReference>
<dbReference type="PANTHER" id="PTHR14024:SF49">
    <property type="entry name" value="LIPID STORAGE DROPLETS SURFACE-BINDING PROTEIN 1"/>
    <property type="match status" value="1"/>
</dbReference>
<feature type="compositionally biased region" description="Acidic residues" evidence="4">
    <location>
        <begin position="386"/>
        <end position="395"/>
    </location>
</feature>
<sequence>MLGFQTLSCLQEIPGKKFFILLRINLYHFIYVVVRSSTTKLQDVYSTAKDTSSFIRLPCSFAETVAYRALKVAVMIANPLVKPLSGPVSLIDNYAAERIRAIEHKYPVINTPIEDVMNTFNAKTKPVVNVMNSVKDTTTSTIQHGKDTVSNVATATANKASGVADSVFSFYAAHVPKIQRPDTNKIAAATNQILSRIGSLCSSVSESFQPSVVWFRLWIVQVLVKTKETNDILLNKIEQKPFLNNLPQRLLIAADTFLENIIGQIKLNESTSTEWKQPRLNSKPQSANRQYTKPNLFATIRKYVAINEQERNVIRPDEFSHASSMSDTEGLRARSASNDCLKSNDKVEDDEFIMESVDHVLSGDSERYDAQLSADVLPNLDNQETLTDDQQEIYD</sequence>
<comment type="similarity">
    <text evidence="2">Belongs to the perilipin family.</text>
</comment>
<gene>
    <name evidence="5" type="ORF">OVN521_LOCUS15391</name>
    <name evidence="6" type="ORF">UXM345_LOCUS19583</name>
</gene>
<dbReference type="EMBL" id="CAJOBG010002442">
    <property type="protein sequence ID" value="CAF4007038.1"/>
    <property type="molecule type" value="Genomic_DNA"/>
</dbReference>
<keyword evidence="3" id="KW-0551">Lipid droplet</keyword>
<evidence type="ECO:0000313" key="6">
    <source>
        <dbReference type="EMBL" id="CAF4056877.1"/>
    </source>
</evidence>
<keyword evidence="7" id="KW-1185">Reference proteome</keyword>
<dbReference type="AlphaFoldDB" id="A0A819P516"/>
<evidence type="ECO:0000313" key="7">
    <source>
        <dbReference type="Proteomes" id="UP000663866"/>
    </source>
</evidence>
<dbReference type="EMBL" id="CAJOBF010002801">
    <property type="protein sequence ID" value="CAF4056877.1"/>
    <property type="molecule type" value="Genomic_DNA"/>
</dbReference>
<comment type="caution">
    <text evidence="5">The sequence shown here is derived from an EMBL/GenBank/DDBJ whole genome shotgun (WGS) entry which is preliminary data.</text>
</comment>
<reference evidence="5" key="1">
    <citation type="submission" date="2021-02" db="EMBL/GenBank/DDBJ databases">
        <authorList>
            <person name="Nowell W R."/>
        </authorList>
    </citation>
    <scope>NUCLEOTIDE SEQUENCE</scope>
</reference>
<comment type="subcellular location">
    <subcellularLocation>
        <location evidence="1">Lipid droplet</location>
    </subcellularLocation>
</comment>
<dbReference type="InterPro" id="IPR004279">
    <property type="entry name" value="Perilipin"/>
</dbReference>
<dbReference type="GO" id="GO:0019915">
    <property type="term" value="P:lipid storage"/>
    <property type="evidence" value="ECO:0007669"/>
    <property type="project" value="TreeGrafter"/>
</dbReference>
<dbReference type="Proteomes" id="UP000663866">
    <property type="component" value="Unassembled WGS sequence"/>
</dbReference>
<dbReference type="Proteomes" id="UP000663842">
    <property type="component" value="Unassembled WGS sequence"/>
</dbReference>
<evidence type="ECO:0000256" key="2">
    <source>
        <dbReference type="ARBA" id="ARBA00006311"/>
    </source>
</evidence>
<dbReference type="GO" id="GO:0005829">
    <property type="term" value="C:cytosol"/>
    <property type="evidence" value="ECO:0007669"/>
    <property type="project" value="TreeGrafter"/>
</dbReference>
<feature type="region of interest" description="Disordered" evidence="4">
    <location>
        <begin position="372"/>
        <end position="395"/>
    </location>
</feature>
<evidence type="ECO:0000256" key="4">
    <source>
        <dbReference type="SAM" id="MobiDB-lite"/>
    </source>
</evidence>
<organism evidence="5 7">
    <name type="scientific">Rotaria magnacalcarata</name>
    <dbReference type="NCBI Taxonomy" id="392030"/>
    <lineage>
        <taxon>Eukaryota</taxon>
        <taxon>Metazoa</taxon>
        <taxon>Spiralia</taxon>
        <taxon>Gnathifera</taxon>
        <taxon>Rotifera</taxon>
        <taxon>Eurotatoria</taxon>
        <taxon>Bdelloidea</taxon>
        <taxon>Philodinida</taxon>
        <taxon>Philodinidae</taxon>
        <taxon>Rotaria</taxon>
    </lineage>
</organism>
<evidence type="ECO:0000313" key="5">
    <source>
        <dbReference type="EMBL" id="CAF4007038.1"/>
    </source>
</evidence>
<accession>A0A819P516</accession>
<dbReference type="GO" id="GO:0010890">
    <property type="term" value="P:positive regulation of triglyceride storage"/>
    <property type="evidence" value="ECO:0007669"/>
    <property type="project" value="TreeGrafter"/>
</dbReference>
<evidence type="ECO:0000256" key="3">
    <source>
        <dbReference type="ARBA" id="ARBA00022677"/>
    </source>
</evidence>
<dbReference type="GO" id="GO:0005811">
    <property type="term" value="C:lipid droplet"/>
    <property type="evidence" value="ECO:0007669"/>
    <property type="project" value="UniProtKB-SubCell"/>
</dbReference>